<keyword evidence="7" id="KW-1185">Reference proteome</keyword>
<reference evidence="6 7" key="1">
    <citation type="submission" date="2019-09" db="EMBL/GenBank/DDBJ databases">
        <title>Complete genome sequence of Arachidicoccus sp. B3-10 isolated from apple orchard soil.</title>
        <authorList>
            <person name="Kim H.S."/>
            <person name="Han K.-I."/>
            <person name="Suh M.K."/>
            <person name="Lee K.C."/>
            <person name="Eom M.K."/>
            <person name="Kim J.-S."/>
            <person name="Kang S.W."/>
            <person name="Sin Y."/>
            <person name="Lee J.-S."/>
        </authorList>
    </citation>
    <scope>NUCLEOTIDE SEQUENCE [LARGE SCALE GENOMIC DNA]</scope>
    <source>
        <strain evidence="6 7">B3-10</strain>
    </source>
</reference>
<evidence type="ECO:0000313" key="6">
    <source>
        <dbReference type="EMBL" id="QES88126.1"/>
    </source>
</evidence>
<keyword evidence="4" id="KW-0106">Calcium</keyword>
<gene>
    <name evidence="6" type="ORF">E0W69_005420</name>
</gene>
<evidence type="ECO:0000313" key="7">
    <source>
        <dbReference type="Proteomes" id="UP000292424"/>
    </source>
</evidence>
<dbReference type="GO" id="GO:0004065">
    <property type="term" value="F:arylsulfatase activity"/>
    <property type="evidence" value="ECO:0007669"/>
    <property type="project" value="TreeGrafter"/>
</dbReference>
<proteinExistence type="inferred from homology"/>
<organism evidence="6 7">
    <name type="scientific">Rhizosphaericola mali</name>
    <dbReference type="NCBI Taxonomy" id="2545455"/>
    <lineage>
        <taxon>Bacteria</taxon>
        <taxon>Pseudomonadati</taxon>
        <taxon>Bacteroidota</taxon>
        <taxon>Chitinophagia</taxon>
        <taxon>Chitinophagales</taxon>
        <taxon>Chitinophagaceae</taxon>
        <taxon>Rhizosphaericola</taxon>
    </lineage>
</organism>
<dbReference type="Proteomes" id="UP000292424">
    <property type="component" value="Chromosome"/>
</dbReference>
<dbReference type="PANTHER" id="PTHR42693:SF53">
    <property type="entry name" value="ENDO-4-O-SULFATASE"/>
    <property type="match status" value="1"/>
</dbReference>
<name>A0A5P2FX84_9BACT</name>
<dbReference type="SUPFAM" id="SSF53649">
    <property type="entry name" value="Alkaline phosphatase-like"/>
    <property type="match status" value="1"/>
</dbReference>
<dbReference type="GO" id="GO:0046872">
    <property type="term" value="F:metal ion binding"/>
    <property type="evidence" value="ECO:0007669"/>
    <property type="project" value="UniProtKB-KW"/>
</dbReference>
<dbReference type="InterPro" id="IPR024607">
    <property type="entry name" value="Sulfatase_CS"/>
</dbReference>
<dbReference type="InterPro" id="IPR000917">
    <property type="entry name" value="Sulfatase_N"/>
</dbReference>
<evidence type="ECO:0000256" key="4">
    <source>
        <dbReference type="ARBA" id="ARBA00022837"/>
    </source>
</evidence>
<dbReference type="InterPro" id="IPR050738">
    <property type="entry name" value="Sulfatase"/>
</dbReference>
<dbReference type="EMBL" id="CP044016">
    <property type="protein sequence ID" value="QES88126.1"/>
    <property type="molecule type" value="Genomic_DNA"/>
</dbReference>
<evidence type="ECO:0000256" key="3">
    <source>
        <dbReference type="ARBA" id="ARBA00022801"/>
    </source>
</evidence>
<sequence length="481" mass="54500">MKKVYYFCRQLKETLLKKIVIITTYILSSLVYNKVSAQKINIVFVLADDMGYGDVGFTGQKKIQTPFLDSLSKQGILFNDFYAGAPVCSPSRFMLITGRNAGHATIRGNATIQGGTIGYKGNSIVKRANILPQDSTIGNIMQSAGYMTALMGKWHIGGYDSLATPIQHGFQTFKGWLINQPETYASTYWPAKWIHQTTLIDIPQNQNNSKGYYTCDIITDDAISYLKERKQDQKPFFLMVNHSNPHSPLDAPVAPIYKDSVWTNEEKTYASMVSNVDASVKKITDYLVSSGLDKNTIVIFTSDNGPRSEPTKQLTAIAEFFNSSGPLRGYKRDLTEGGIREPFILWSNNKNVEKRKQINTPLYFPDILPTLGGIANYANTKSYKTEGTDFSSLIFSKRENKKLSERPLYWEFFEGGFVQAIRYKNWKAIIKNNNIELYDLSKDIHEDHNIASQNPKIIQKIKDILLHSREESPYWPTKESS</sequence>
<evidence type="ECO:0000259" key="5">
    <source>
        <dbReference type="Pfam" id="PF00884"/>
    </source>
</evidence>
<keyword evidence="6" id="KW-0808">Transferase</keyword>
<dbReference type="Pfam" id="PF00884">
    <property type="entry name" value="Sulfatase"/>
    <property type="match status" value="1"/>
</dbReference>
<dbReference type="PROSITE" id="PS00523">
    <property type="entry name" value="SULFATASE_1"/>
    <property type="match status" value="1"/>
</dbReference>
<dbReference type="AlphaFoldDB" id="A0A5P2FX84"/>
<feature type="domain" description="Sulfatase N-terminal" evidence="5">
    <location>
        <begin position="41"/>
        <end position="376"/>
    </location>
</feature>
<dbReference type="Gene3D" id="3.40.720.10">
    <property type="entry name" value="Alkaline Phosphatase, subunit A"/>
    <property type="match status" value="1"/>
</dbReference>
<evidence type="ECO:0000256" key="2">
    <source>
        <dbReference type="ARBA" id="ARBA00022723"/>
    </source>
</evidence>
<evidence type="ECO:0000256" key="1">
    <source>
        <dbReference type="ARBA" id="ARBA00008779"/>
    </source>
</evidence>
<dbReference type="GO" id="GO:0016740">
    <property type="term" value="F:transferase activity"/>
    <property type="evidence" value="ECO:0007669"/>
    <property type="project" value="UniProtKB-KW"/>
</dbReference>
<dbReference type="OrthoDB" id="9764377at2"/>
<dbReference type="KEGG" id="arac:E0W69_005420"/>
<keyword evidence="3 6" id="KW-0378">Hydrolase</keyword>
<accession>A0A5P2FX84</accession>
<comment type="similarity">
    <text evidence="1">Belongs to the sulfatase family.</text>
</comment>
<dbReference type="Gene3D" id="3.30.1120.10">
    <property type="match status" value="1"/>
</dbReference>
<keyword evidence="2" id="KW-0479">Metal-binding</keyword>
<dbReference type="PANTHER" id="PTHR42693">
    <property type="entry name" value="ARYLSULFATASE FAMILY MEMBER"/>
    <property type="match status" value="1"/>
</dbReference>
<protein>
    <submittedName>
        <fullName evidence="6">Sulfatase-like hydrolase/transferase</fullName>
    </submittedName>
</protein>
<dbReference type="InterPro" id="IPR017850">
    <property type="entry name" value="Alkaline_phosphatase_core_sf"/>
</dbReference>